<evidence type="ECO:0000256" key="1">
    <source>
        <dbReference type="ARBA" id="ARBA00006658"/>
    </source>
</evidence>
<sequence>MKQWEQITKLPSVPDMCFGFNEFLLKHESGFTISFNALDALSMVNHEQGPDIKVSTAEKWKESSKKQIDKMIEDKVSVQPGKQFDWTYTTEYKGTVSCPPGEIEPTDEPINTTLLTQPDPILFYDDFRLFEDELADNGGVWLTVKSRVMPTCFLVLLRFFLRVDGVLFRIYDTRVFHEFHKNYLIRDFQVKEGNYHEVVASFGEGTERGSVTDANLIDKFLTRKSTILEKIKF</sequence>
<dbReference type="PANTHER" id="PTHR21021">
    <property type="entry name" value="GAF/PUTATIVE CYTOSKELETAL PROTEIN"/>
    <property type="match status" value="1"/>
</dbReference>
<name>A0A6B2LE83_9EUKA</name>
<accession>A0A6B2LE83</accession>
<dbReference type="AlphaFoldDB" id="A0A6B2LE83"/>
<dbReference type="GO" id="GO:0005829">
    <property type="term" value="C:cytosol"/>
    <property type="evidence" value="ECO:0007669"/>
    <property type="project" value="TreeGrafter"/>
</dbReference>
<evidence type="ECO:0000313" key="2">
    <source>
        <dbReference type="EMBL" id="NDV35353.1"/>
    </source>
</evidence>
<comment type="similarity">
    <text evidence="1">Belongs to the TIP41 family.</text>
</comment>
<protein>
    <recommendedName>
        <fullName evidence="3">TIP41-like protein</fullName>
    </recommendedName>
</protein>
<proteinExistence type="inferred from homology"/>
<dbReference type="EMBL" id="GIBP01006384">
    <property type="protein sequence ID" value="NDV35353.1"/>
    <property type="molecule type" value="Transcribed_RNA"/>
</dbReference>
<evidence type="ECO:0008006" key="3">
    <source>
        <dbReference type="Google" id="ProtNLM"/>
    </source>
</evidence>
<reference evidence="2" key="1">
    <citation type="journal article" date="2020" name="J. Eukaryot. Microbiol.">
        <title>De novo Sequencing, Assembly and Annotation of the Transcriptome for the Free-Living Testate Amoeba Arcella intermedia.</title>
        <authorList>
            <person name="Ribeiro G.M."/>
            <person name="Porfirio-Sousa A.L."/>
            <person name="Maurer-Alcala X.X."/>
            <person name="Katz L.A."/>
            <person name="Lahr D.J.G."/>
        </authorList>
    </citation>
    <scope>NUCLEOTIDE SEQUENCE</scope>
</reference>
<dbReference type="PANTHER" id="PTHR21021:SF16">
    <property type="entry name" value="TIP41-LIKE PROTEIN"/>
    <property type="match status" value="1"/>
</dbReference>
<dbReference type="InterPro" id="IPR051330">
    <property type="entry name" value="Phosphatase_reg/MetRdx"/>
</dbReference>
<dbReference type="GO" id="GO:0031929">
    <property type="term" value="P:TOR signaling"/>
    <property type="evidence" value="ECO:0007669"/>
    <property type="project" value="TreeGrafter"/>
</dbReference>
<dbReference type="Pfam" id="PF04176">
    <property type="entry name" value="TIP41"/>
    <property type="match status" value="1"/>
</dbReference>
<organism evidence="2">
    <name type="scientific">Arcella intermedia</name>
    <dbReference type="NCBI Taxonomy" id="1963864"/>
    <lineage>
        <taxon>Eukaryota</taxon>
        <taxon>Amoebozoa</taxon>
        <taxon>Tubulinea</taxon>
        <taxon>Elardia</taxon>
        <taxon>Arcellinida</taxon>
        <taxon>Sphaerothecina</taxon>
        <taxon>Arcellidae</taxon>
        <taxon>Arcella</taxon>
    </lineage>
</organism>
<dbReference type="InterPro" id="IPR007303">
    <property type="entry name" value="TIP41-like"/>
</dbReference>